<reference evidence="1" key="1">
    <citation type="journal article" date="2014" name="Front. Microbiol.">
        <title>High frequency of phylogenetically diverse reductive dehalogenase-homologous genes in deep subseafloor sedimentary metagenomes.</title>
        <authorList>
            <person name="Kawai M."/>
            <person name="Futagami T."/>
            <person name="Toyoda A."/>
            <person name="Takaki Y."/>
            <person name="Nishi S."/>
            <person name="Hori S."/>
            <person name="Arai W."/>
            <person name="Tsubouchi T."/>
            <person name="Morono Y."/>
            <person name="Uchiyama I."/>
            <person name="Ito T."/>
            <person name="Fujiyama A."/>
            <person name="Inagaki F."/>
            <person name="Takami H."/>
        </authorList>
    </citation>
    <scope>NUCLEOTIDE SEQUENCE</scope>
    <source>
        <strain evidence="1">Expedition CK06-06</strain>
    </source>
</reference>
<dbReference type="EMBL" id="BARV01021481">
    <property type="protein sequence ID" value="GAI24171.1"/>
    <property type="molecule type" value="Genomic_DNA"/>
</dbReference>
<evidence type="ECO:0008006" key="2">
    <source>
        <dbReference type="Google" id="ProtNLM"/>
    </source>
</evidence>
<feature type="non-terminal residue" evidence="1">
    <location>
        <position position="1"/>
    </location>
</feature>
<evidence type="ECO:0000313" key="1">
    <source>
        <dbReference type="EMBL" id="GAI24171.1"/>
    </source>
</evidence>
<protein>
    <recommendedName>
        <fullName evidence="2">HTH deoR-type domain-containing protein</fullName>
    </recommendedName>
</protein>
<organism evidence="1">
    <name type="scientific">marine sediment metagenome</name>
    <dbReference type="NCBI Taxonomy" id="412755"/>
    <lineage>
        <taxon>unclassified sequences</taxon>
        <taxon>metagenomes</taxon>
        <taxon>ecological metagenomes</taxon>
    </lineage>
</organism>
<comment type="caution">
    <text evidence="1">The sequence shown here is derived from an EMBL/GenBank/DDBJ whole genome shotgun (WGS) entry which is preliminary data.</text>
</comment>
<dbReference type="AlphaFoldDB" id="X1N1M1"/>
<dbReference type="Gene3D" id="1.10.10.10">
    <property type="entry name" value="Winged helix-like DNA-binding domain superfamily/Winged helix DNA-binding domain"/>
    <property type="match status" value="1"/>
</dbReference>
<accession>X1N1M1</accession>
<proteinExistence type="predicted"/>
<gene>
    <name evidence="1" type="ORF">S06H3_35586</name>
</gene>
<dbReference type="InterPro" id="IPR036388">
    <property type="entry name" value="WH-like_DNA-bd_sf"/>
</dbReference>
<name>X1N1M1_9ZZZZ</name>
<sequence>TGLGRIKQKISEHGLPNSKIEVGEKTFKITFYNQQKQPHKLLNSPYRTLRDATDLNERQATFLGKVQKQKVKSINRGEYIKLFNIHEKTASRDLNDLVKRGLFHKTGTKRGTRYNLMSVNVR</sequence>